<dbReference type="PANTHER" id="PTHR24421:SF55">
    <property type="entry name" value="SENSOR HISTIDINE KINASE YDFH"/>
    <property type="match status" value="1"/>
</dbReference>
<dbReference type="Pfam" id="PF02518">
    <property type="entry name" value="HATPase_c"/>
    <property type="match status" value="1"/>
</dbReference>
<keyword evidence="5 7" id="KW-0067">ATP-binding</keyword>
<keyword evidence="4 7" id="KW-0418">Kinase</keyword>
<dbReference type="PIRSF" id="PIRSF003169">
    <property type="entry name" value="STHK_DegS"/>
    <property type="match status" value="1"/>
</dbReference>
<dbReference type="CDD" id="cd16917">
    <property type="entry name" value="HATPase_UhpB-NarQ-NarX-like"/>
    <property type="match status" value="1"/>
</dbReference>
<evidence type="ECO:0000256" key="1">
    <source>
        <dbReference type="ARBA" id="ARBA00000085"/>
    </source>
</evidence>
<dbReference type="GO" id="GO:0004673">
    <property type="term" value="F:protein histidine kinase activity"/>
    <property type="evidence" value="ECO:0007669"/>
    <property type="project" value="UniProtKB-EC"/>
</dbReference>
<gene>
    <name evidence="10" type="ORF">J2S05_001574</name>
</gene>
<keyword evidence="7" id="KW-0904">Protein phosphatase</keyword>
<dbReference type="Pfam" id="PF05384">
    <property type="entry name" value="DegS"/>
    <property type="match status" value="1"/>
</dbReference>
<keyword evidence="11" id="KW-1185">Reference proteome</keyword>
<dbReference type="InterPro" id="IPR005467">
    <property type="entry name" value="His_kinase_dom"/>
</dbReference>
<dbReference type="Pfam" id="PF07730">
    <property type="entry name" value="HisKA_3"/>
    <property type="match status" value="1"/>
</dbReference>
<keyword evidence="3 7" id="KW-0547">Nucleotide-binding</keyword>
<protein>
    <recommendedName>
        <fullName evidence="7">Signal transduction histidine-protein kinase/phosphatase DegS</fullName>
        <ecNumber evidence="7">2.7.13.3</ecNumber>
        <ecNumber evidence="7">3.1.3.-</ecNumber>
    </recommendedName>
</protein>
<keyword evidence="8" id="KW-0175">Coiled coil</keyword>
<comment type="function">
    <text evidence="7">Member of the two-component regulatory system DegS/DegU, which plays an important role in the transition growth phase.</text>
</comment>
<keyword evidence="7" id="KW-0378">Hydrolase</keyword>
<dbReference type="InterPro" id="IPR003594">
    <property type="entry name" value="HATPase_dom"/>
</dbReference>
<evidence type="ECO:0000313" key="10">
    <source>
        <dbReference type="EMBL" id="MDQ0206775.1"/>
    </source>
</evidence>
<evidence type="ECO:0000256" key="6">
    <source>
        <dbReference type="ARBA" id="ARBA00023012"/>
    </source>
</evidence>
<dbReference type="InterPro" id="IPR050482">
    <property type="entry name" value="Sensor_HK_TwoCompSys"/>
</dbReference>
<keyword evidence="7" id="KW-0963">Cytoplasm</keyword>
<evidence type="ECO:0000256" key="2">
    <source>
        <dbReference type="ARBA" id="ARBA00022679"/>
    </source>
</evidence>
<dbReference type="EC" id="2.7.13.3" evidence="7"/>
<evidence type="ECO:0000256" key="3">
    <source>
        <dbReference type="ARBA" id="ARBA00022741"/>
    </source>
</evidence>
<reference evidence="10 11" key="1">
    <citation type="submission" date="2023-07" db="EMBL/GenBank/DDBJ databases">
        <title>Genomic Encyclopedia of Type Strains, Phase IV (KMG-IV): sequencing the most valuable type-strain genomes for metagenomic binning, comparative biology and taxonomic classification.</title>
        <authorList>
            <person name="Goeker M."/>
        </authorList>
    </citation>
    <scope>NUCLEOTIDE SEQUENCE [LARGE SCALE GENOMIC DNA]</scope>
    <source>
        <strain evidence="10 11">DSM 19154</strain>
    </source>
</reference>
<proteinExistence type="predicted"/>
<organism evidence="10 11">
    <name type="scientific">Alkalicoccobacillus murimartini</name>
    <dbReference type="NCBI Taxonomy" id="171685"/>
    <lineage>
        <taxon>Bacteria</taxon>
        <taxon>Bacillati</taxon>
        <taxon>Bacillota</taxon>
        <taxon>Bacilli</taxon>
        <taxon>Bacillales</taxon>
        <taxon>Bacillaceae</taxon>
        <taxon>Alkalicoccobacillus</taxon>
    </lineage>
</organism>
<dbReference type="EC" id="3.1.3.-" evidence="7"/>
<evidence type="ECO:0000256" key="5">
    <source>
        <dbReference type="ARBA" id="ARBA00022840"/>
    </source>
</evidence>
<dbReference type="PROSITE" id="PS50109">
    <property type="entry name" value="HIS_KIN"/>
    <property type="match status" value="1"/>
</dbReference>
<evidence type="ECO:0000313" key="11">
    <source>
        <dbReference type="Proteomes" id="UP001225034"/>
    </source>
</evidence>
<dbReference type="Proteomes" id="UP001225034">
    <property type="component" value="Unassembled WGS sequence"/>
</dbReference>
<evidence type="ECO:0000259" key="9">
    <source>
        <dbReference type="PROSITE" id="PS50109"/>
    </source>
</evidence>
<dbReference type="InterPro" id="IPR016381">
    <property type="entry name" value="Sig_transdc_His_kinase_DegS"/>
</dbReference>
<dbReference type="Gene3D" id="3.30.565.10">
    <property type="entry name" value="Histidine kinase-like ATPase, C-terminal domain"/>
    <property type="match status" value="1"/>
</dbReference>
<dbReference type="EMBL" id="JAUSUA010000002">
    <property type="protein sequence ID" value="MDQ0206775.1"/>
    <property type="molecule type" value="Genomic_DNA"/>
</dbReference>
<dbReference type="InterPro" id="IPR036890">
    <property type="entry name" value="HATPase_C_sf"/>
</dbReference>
<keyword evidence="6 7" id="KW-0902">Two-component regulatory system</keyword>
<keyword evidence="2 7" id="KW-0808">Transferase</keyword>
<dbReference type="InterPro" id="IPR011712">
    <property type="entry name" value="Sig_transdc_His_kin_sub3_dim/P"/>
</dbReference>
<comment type="subcellular location">
    <subcellularLocation>
        <location evidence="7">Cytoplasm</location>
    </subcellularLocation>
</comment>
<dbReference type="SUPFAM" id="SSF55874">
    <property type="entry name" value="ATPase domain of HSP90 chaperone/DNA topoisomerase II/histidine kinase"/>
    <property type="match status" value="1"/>
</dbReference>
<comment type="catalytic activity">
    <reaction evidence="1 7">
        <text>ATP + protein L-histidine = ADP + protein N-phospho-L-histidine.</text>
        <dbReference type="EC" id="2.7.13.3"/>
    </reaction>
</comment>
<dbReference type="Gene3D" id="1.20.5.1930">
    <property type="match status" value="1"/>
</dbReference>
<sequence>MRLLIVNKNVLDDIINHTLDSVGTSREKIFDIGETSRQEFETLQSQLKDVRIKVADIIERHDKTEMHSKFARNRLAEVSRAFNRYSSEEVRAVYEQANEYQVHLAVLQQEEMQLREKRDDIERRLIGLNETIEHAEQLAVQMTVVYNFLTSDLKQVGEVLKDAREKQAFGLQIIEAQEEERRRLSREIHDGPAQTMANVLLRSELVERVFLEDGMDAALVEIRDLRKMVRASLAEVRRIIYDLRPMALDDLGLVPTLSKYLTTFEERHNIPVIFRHFGREHRLSQQFEVAMFRLVQEAVQNAFKHADPSEIQVKIEIKPSMVIMIIRDDGKGFDTSLQVEGSFGLLGMKERVNMLKGELKIHSKLEVGTTVFIHIPIN</sequence>
<dbReference type="SMART" id="SM00387">
    <property type="entry name" value="HATPase_c"/>
    <property type="match status" value="1"/>
</dbReference>
<feature type="domain" description="Histidine kinase" evidence="9">
    <location>
        <begin position="291"/>
        <end position="378"/>
    </location>
</feature>
<evidence type="ECO:0000256" key="7">
    <source>
        <dbReference type="PIRNR" id="PIRNR003169"/>
    </source>
</evidence>
<accession>A0ABT9YH05</accession>
<feature type="coiled-coil region" evidence="8">
    <location>
        <begin position="97"/>
        <end position="138"/>
    </location>
</feature>
<dbReference type="InterPro" id="IPR008595">
    <property type="entry name" value="DegS"/>
</dbReference>
<name>A0ABT9YH05_9BACI</name>
<evidence type="ECO:0000256" key="8">
    <source>
        <dbReference type="SAM" id="Coils"/>
    </source>
</evidence>
<comment type="caution">
    <text evidence="10">The sequence shown here is derived from an EMBL/GenBank/DDBJ whole genome shotgun (WGS) entry which is preliminary data.</text>
</comment>
<evidence type="ECO:0000256" key="4">
    <source>
        <dbReference type="ARBA" id="ARBA00022777"/>
    </source>
</evidence>
<dbReference type="PANTHER" id="PTHR24421">
    <property type="entry name" value="NITRATE/NITRITE SENSOR PROTEIN NARX-RELATED"/>
    <property type="match status" value="1"/>
</dbReference>